<protein>
    <submittedName>
        <fullName evidence="2">Uncharacterized protein</fullName>
    </submittedName>
</protein>
<feature type="compositionally biased region" description="Low complexity" evidence="1">
    <location>
        <begin position="1"/>
        <end position="17"/>
    </location>
</feature>
<sequence length="358" mass="39572">METTRGPRTRTTMTHPPGAHADTEQWRRAWRRLYDTPAGDVPLGRIVHWRAVVDTLGIGAGLDHDRALVTRGFFYQPHTAIPGLADLRADRDAARRLGARWVLYPVLRLDAADELADHGATLLPWFLEADYVPAGEVDRDLRTLLGGARFRDLRRLVRRADEHYTWEVFTGTDIDDEVLVSFDRLHRMNLAKYGHRHNHFALPILRDLAASALGDRLCVFRRRGSGGAPVQAVLALRGSHLDTLDVLVHGIDHATVPSAQNLYATALYRIYHWGQAHGIHRFALGRGAERVKLDLGANRFHVVANALIHVDDADPAESGAGPLREAARAAIDRPLRELASTTGRRGRAAAVLLPGGAG</sequence>
<dbReference type="InterPro" id="IPR016181">
    <property type="entry name" value="Acyl_CoA_acyltransferase"/>
</dbReference>
<evidence type="ECO:0000313" key="2">
    <source>
        <dbReference type="EMBL" id="GGL06889.1"/>
    </source>
</evidence>
<reference evidence="2" key="1">
    <citation type="journal article" date="2014" name="Int. J. Syst. Evol. Microbiol.">
        <title>Complete genome sequence of Corynebacterium casei LMG S-19264T (=DSM 44701T), isolated from a smear-ripened cheese.</title>
        <authorList>
            <consortium name="US DOE Joint Genome Institute (JGI-PGF)"/>
            <person name="Walter F."/>
            <person name="Albersmeier A."/>
            <person name="Kalinowski J."/>
            <person name="Ruckert C."/>
        </authorList>
    </citation>
    <scope>NUCLEOTIDE SEQUENCE</scope>
    <source>
        <strain evidence="2">CGMCC 4.3508</strain>
    </source>
</reference>
<evidence type="ECO:0000256" key="1">
    <source>
        <dbReference type="SAM" id="MobiDB-lite"/>
    </source>
</evidence>
<dbReference type="SUPFAM" id="SSF55729">
    <property type="entry name" value="Acyl-CoA N-acyltransferases (Nat)"/>
    <property type="match status" value="1"/>
</dbReference>
<reference evidence="2" key="2">
    <citation type="submission" date="2020-09" db="EMBL/GenBank/DDBJ databases">
        <authorList>
            <person name="Sun Q."/>
            <person name="Zhou Y."/>
        </authorList>
    </citation>
    <scope>NUCLEOTIDE SEQUENCE</scope>
    <source>
        <strain evidence="2">CGMCC 4.3508</strain>
    </source>
</reference>
<gene>
    <name evidence="2" type="ORF">GCM10011588_21620</name>
</gene>
<accession>A0A917RGH1</accession>
<evidence type="ECO:0000313" key="3">
    <source>
        <dbReference type="Proteomes" id="UP000638263"/>
    </source>
</evidence>
<feature type="region of interest" description="Disordered" evidence="1">
    <location>
        <begin position="1"/>
        <end position="21"/>
    </location>
</feature>
<name>A0A917RGH1_9NOCA</name>
<proteinExistence type="predicted"/>
<keyword evidence="3" id="KW-1185">Reference proteome</keyword>
<dbReference type="Proteomes" id="UP000638263">
    <property type="component" value="Unassembled WGS sequence"/>
</dbReference>
<dbReference type="AlphaFoldDB" id="A0A917RGH1"/>
<dbReference type="EMBL" id="BMMH01000003">
    <property type="protein sequence ID" value="GGL06889.1"/>
    <property type="molecule type" value="Genomic_DNA"/>
</dbReference>
<organism evidence="2 3">
    <name type="scientific">Nocardia jinanensis</name>
    <dbReference type="NCBI Taxonomy" id="382504"/>
    <lineage>
        <taxon>Bacteria</taxon>
        <taxon>Bacillati</taxon>
        <taxon>Actinomycetota</taxon>
        <taxon>Actinomycetes</taxon>
        <taxon>Mycobacteriales</taxon>
        <taxon>Nocardiaceae</taxon>
        <taxon>Nocardia</taxon>
    </lineage>
</organism>
<comment type="caution">
    <text evidence="2">The sequence shown here is derived from an EMBL/GenBank/DDBJ whole genome shotgun (WGS) entry which is preliminary data.</text>
</comment>